<keyword evidence="2" id="KW-1185">Reference proteome</keyword>
<dbReference type="Proteomes" id="UP000240883">
    <property type="component" value="Unassembled WGS sequence"/>
</dbReference>
<proteinExistence type="predicted"/>
<accession>A0A2T2NDY2</accession>
<evidence type="ECO:0000313" key="2">
    <source>
        <dbReference type="Proteomes" id="UP000240883"/>
    </source>
</evidence>
<gene>
    <name evidence="1" type="ORF">BS50DRAFT_623372</name>
</gene>
<dbReference type="EMBL" id="KZ678139">
    <property type="protein sequence ID" value="PSN63643.1"/>
    <property type="molecule type" value="Genomic_DNA"/>
</dbReference>
<organism evidence="1 2">
    <name type="scientific">Corynespora cassiicola Philippines</name>
    <dbReference type="NCBI Taxonomy" id="1448308"/>
    <lineage>
        <taxon>Eukaryota</taxon>
        <taxon>Fungi</taxon>
        <taxon>Dikarya</taxon>
        <taxon>Ascomycota</taxon>
        <taxon>Pezizomycotina</taxon>
        <taxon>Dothideomycetes</taxon>
        <taxon>Pleosporomycetidae</taxon>
        <taxon>Pleosporales</taxon>
        <taxon>Corynesporascaceae</taxon>
        <taxon>Corynespora</taxon>
    </lineage>
</organism>
<reference evidence="1 2" key="1">
    <citation type="journal article" date="2018" name="Front. Microbiol.">
        <title>Genome-Wide Analysis of Corynespora cassiicola Leaf Fall Disease Putative Effectors.</title>
        <authorList>
            <person name="Lopez D."/>
            <person name="Ribeiro S."/>
            <person name="Label P."/>
            <person name="Fumanal B."/>
            <person name="Venisse J.S."/>
            <person name="Kohler A."/>
            <person name="de Oliveira R.R."/>
            <person name="Labutti K."/>
            <person name="Lipzen A."/>
            <person name="Lail K."/>
            <person name="Bauer D."/>
            <person name="Ohm R.A."/>
            <person name="Barry K.W."/>
            <person name="Spatafora J."/>
            <person name="Grigoriev I.V."/>
            <person name="Martin F.M."/>
            <person name="Pujade-Renaud V."/>
        </authorList>
    </citation>
    <scope>NUCLEOTIDE SEQUENCE [LARGE SCALE GENOMIC DNA]</scope>
    <source>
        <strain evidence="1 2">Philippines</strain>
    </source>
</reference>
<dbReference type="AlphaFoldDB" id="A0A2T2NDY2"/>
<sequence>MPMELVFQNADIKSNCGSQDAKTVDEKLTLYQTWDEEWEKSQEKQKVKELLSRVIENMRLVHDVFSYGFGCLNVKDNYIKHRISIQIAEELTQYGKKQWDFRGNFRVGTKIHSSDYCQDCEKILQNDPYSMEVVRDAYPTFSGKNITEHTLIVSINPEVPIRQVSVEATTESGEPGKGRYGHAGMLCNIIDTDGLSEEDFDSKDPSSLLVFDFSKKFLVSEWKNSPFGSLGLYAQYKDDFANIPVELR</sequence>
<protein>
    <submittedName>
        <fullName evidence="1">Uncharacterized protein</fullName>
    </submittedName>
</protein>
<name>A0A2T2NDY2_CORCC</name>
<evidence type="ECO:0000313" key="1">
    <source>
        <dbReference type="EMBL" id="PSN63643.1"/>
    </source>
</evidence>